<organism evidence="4 5">
    <name type="scientific">Monosporascus ibericus</name>
    <dbReference type="NCBI Taxonomy" id="155417"/>
    <lineage>
        <taxon>Eukaryota</taxon>
        <taxon>Fungi</taxon>
        <taxon>Dikarya</taxon>
        <taxon>Ascomycota</taxon>
        <taxon>Pezizomycotina</taxon>
        <taxon>Sordariomycetes</taxon>
        <taxon>Xylariomycetidae</taxon>
        <taxon>Xylariales</taxon>
        <taxon>Xylariales incertae sedis</taxon>
        <taxon>Monosporascus</taxon>
    </lineage>
</organism>
<comment type="caution">
    <text evidence="4">The sequence shown here is derived from an EMBL/GenBank/DDBJ whole genome shotgun (WGS) entry which is preliminary data.</text>
</comment>
<dbReference type="AlphaFoldDB" id="A0A4V1XA12"/>
<feature type="transmembrane region" description="Helical" evidence="2">
    <location>
        <begin position="271"/>
        <end position="290"/>
    </location>
</feature>
<keyword evidence="2" id="KW-0472">Membrane</keyword>
<dbReference type="InterPro" id="IPR046529">
    <property type="entry name" value="DUF6594"/>
</dbReference>
<evidence type="ECO:0000256" key="1">
    <source>
        <dbReference type="SAM" id="MobiDB-lite"/>
    </source>
</evidence>
<protein>
    <recommendedName>
        <fullName evidence="3">DUF6594 domain-containing protein</fullName>
    </recommendedName>
</protein>
<feature type="region of interest" description="Disordered" evidence="1">
    <location>
        <begin position="1"/>
        <end position="50"/>
    </location>
</feature>
<proteinExistence type="predicted"/>
<keyword evidence="2" id="KW-1133">Transmembrane helix</keyword>
<accession>A0A4V1XA12</accession>
<gene>
    <name evidence="4" type="ORF">DL764_006631</name>
</gene>
<evidence type="ECO:0000313" key="4">
    <source>
        <dbReference type="EMBL" id="RYP00055.1"/>
    </source>
</evidence>
<dbReference type="Proteomes" id="UP000293360">
    <property type="component" value="Unassembled WGS sequence"/>
</dbReference>
<feature type="compositionally biased region" description="Polar residues" evidence="1">
    <location>
        <begin position="24"/>
        <end position="35"/>
    </location>
</feature>
<evidence type="ECO:0000259" key="3">
    <source>
        <dbReference type="Pfam" id="PF20237"/>
    </source>
</evidence>
<keyword evidence="2" id="KW-0812">Transmembrane</keyword>
<dbReference type="EMBL" id="QJNU01000398">
    <property type="protein sequence ID" value="RYP00055.1"/>
    <property type="molecule type" value="Genomic_DNA"/>
</dbReference>
<feature type="transmembrane region" description="Helical" evidence="2">
    <location>
        <begin position="297"/>
        <end position="315"/>
    </location>
</feature>
<feature type="transmembrane region" description="Helical" evidence="2">
    <location>
        <begin position="246"/>
        <end position="265"/>
    </location>
</feature>
<dbReference type="OrthoDB" id="5342093at2759"/>
<dbReference type="Pfam" id="PF20237">
    <property type="entry name" value="DUF6594"/>
    <property type="match status" value="1"/>
</dbReference>
<feature type="domain" description="DUF6594" evidence="3">
    <location>
        <begin position="76"/>
        <end position="308"/>
    </location>
</feature>
<evidence type="ECO:0000256" key="2">
    <source>
        <dbReference type="SAM" id="Phobius"/>
    </source>
</evidence>
<keyword evidence="5" id="KW-1185">Reference proteome</keyword>
<reference evidence="4 5" key="1">
    <citation type="submission" date="2018-06" db="EMBL/GenBank/DDBJ databases">
        <title>Complete Genomes of Monosporascus.</title>
        <authorList>
            <person name="Robinson A.J."/>
            <person name="Natvig D.O."/>
        </authorList>
    </citation>
    <scope>NUCLEOTIDE SEQUENCE [LARGE SCALE GENOMIC DNA]</scope>
    <source>
        <strain evidence="4 5">CBS 110550</strain>
    </source>
</reference>
<name>A0A4V1XA12_9PEZI</name>
<evidence type="ECO:0000313" key="5">
    <source>
        <dbReference type="Proteomes" id="UP000293360"/>
    </source>
</evidence>
<feature type="compositionally biased region" description="Low complexity" evidence="1">
    <location>
        <begin position="1"/>
        <end position="13"/>
    </location>
</feature>
<sequence>MASSSRSAPLLPLTNDPSADGGRSRTSFTAGTSRPQKPETLRSRMAQRLSKEDKDFKPGSFYMDDDFHKYSPKGLASMAAQQMFFPNLNHLRKFGWLSSRLQLDYMRELGDMSDELFGLDVDIDEGLLGTTSPPNPGEYSLDFVLIDQRIQQLPKVSEQAHERHYNLAKKKHRLSDELLEVFRYAHDFITVAPDTTFQKFEFLLYSENSCVQKCLVFVSWLAGQPPLSGGYTAYGVRAFEWGVNGLLGLMGCALFLAPVGILYLGSLPPGGLFGVTVAFCLVFVALMVRIERRTGPMLFGVSAYMAVLSVFLSNINQCQQG</sequence>